<comment type="caution">
    <text evidence="1">The sequence shown here is derived from an EMBL/GenBank/DDBJ whole genome shotgun (WGS) entry which is preliminary data.</text>
</comment>
<dbReference type="AlphaFoldDB" id="R8NJC2"/>
<reference evidence="2" key="1">
    <citation type="submission" date="2012-12" db="EMBL/GenBank/DDBJ databases">
        <title>The genome sequence of Bacillus cereus VD146.</title>
        <authorList>
            <consortium name="The Broad Institute Genome Sequencing Platform"/>
            <consortium name="The Broad Institute Genome Sequencing Center for Infectious Disease"/>
            <person name="Feldgarden M."/>
            <person name="Van der Auwera G.A."/>
            <person name="Mahillon J."/>
            <person name="Duprez V."/>
            <person name="Timmery S."/>
            <person name="Mattelet C."/>
            <person name="Dierick K."/>
            <person name="Sun M."/>
            <person name="Yu Z."/>
            <person name="Zhu L."/>
            <person name="Hu X."/>
            <person name="Shank E.B."/>
            <person name="Swiecicka I."/>
            <person name="Hansen B.M."/>
            <person name="Andrup L."/>
            <person name="Walker B."/>
            <person name="Young S.K."/>
            <person name="Zeng Q."/>
            <person name="Gargeya S."/>
            <person name="Fitzgerald M."/>
            <person name="Haas B."/>
            <person name="Abouelleil A."/>
            <person name="Alvarado L."/>
            <person name="Arachchi H.M."/>
            <person name="Berlin A.M."/>
            <person name="Chapman S.B."/>
            <person name="Dewar J."/>
            <person name="Goldberg J."/>
            <person name="Griggs A."/>
            <person name="Gujja S."/>
            <person name="Hansen M."/>
            <person name="Howarth C."/>
            <person name="Imamovic A."/>
            <person name="Larimer J."/>
            <person name="McCowan C."/>
            <person name="Murphy C."/>
            <person name="Neiman D."/>
            <person name="Pearson M."/>
            <person name="Priest M."/>
            <person name="Roberts A."/>
            <person name="Saif S."/>
            <person name="Shea T."/>
            <person name="Sisk P."/>
            <person name="Sykes S."/>
            <person name="Wortman J."/>
            <person name="Nusbaum C."/>
            <person name="Birren B."/>
        </authorList>
    </citation>
    <scope>NUCLEOTIDE SEQUENCE [LARGE SCALE GENOMIC DNA]</scope>
    <source>
        <strain evidence="2">VD146</strain>
    </source>
</reference>
<accession>R8NJC2</accession>
<dbReference type="RefSeq" id="WP_016119064.1">
    <property type="nucleotide sequence ID" value="NZ_KB976673.1"/>
</dbReference>
<name>R8NJC2_BACCX</name>
<evidence type="ECO:0000313" key="2">
    <source>
        <dbReference type="Proteomes" id="UP000014020"/>
    </source>
</evidence>
<gene>
    <name evidence="1" type="ORF">IK1_06045</name>
</gene>
<protein>
    <submittedName>
        <fullName evidence="1">Uncharacterized protein</fullName>
    </submittedName>
</protein>
<sequence>MLIYTVVMWDHADTDIMLATTDREEALKEFESCIAFSLQVWEQGEVLIEVINNEGEYFADGGLERYPEKGHQLFNEIAEQLEVI</sequence>
<proteinExistence type="predicted"/>
<dbReference type="HOGENOM" id="CLU_199526_0_0_9"/>
<dbReference type="PATRIC" id="fig|1053236.3.peg.636"/>
<organism evidence="1 2">
    <name type="scientific">Bacillus cereus (strain VD146)</name>
    <dbReference type="NCBI Taxonomy" id="1053236"/>
    <lineage>
        <taxon>Bacteria</taxon>
        <taxon>Bacillati</taxon>
        <taxon>Bacillota</taxon>
        <taxon>Bacilli</taxon>
        <taxon>Bacillales</taxon>
        <taxon>Bacillaceae</taxon>
        <taxon>Bacillus</taxon>
        <taxon>Bacillus cereus group</taxon>
    </lineage>
</organism>
<dbReference type="Proteomes" id="UP000014020">
    <property type="component" value="Unassembled WGS sequence"/>
</dbReference>
<evidence type="ECO:0000313" key="1">
    <source>
        <dbReference type="EMBL" id="EOP46636.1"/>
    </source>
</evidence>
<dbReference type="EMBL" id="AHFE01000014">
    <property type="protein sequence ID" value="EOP46636.1"/>
    <property type="molecule type" value="Genomic_DNA"/>
</dbReference>